<feature type="transmembrane region" description="Helical" evidence="5">
    <location>
        <begin position="207"/>
        <end position="229"/>
    </location>
</feature>
<dbReference type="Proteomes" id="UP000193648">
    <property type="component" value="Unassembled WGS sequence"/>
</dbReference>
<dbReference type="PANTHER" id="PTHR23423">
    <property type="entry name" value="ORGANIC SOLUTE TRANSPORTER-RELATED"/>
    <property type="match status" value="1"/>
</dbReference>
<comment type="caution">
    <text evidence="6">The sequence shown here is derived from an EMBL/GenBank/DDBJ whole genome shotgun (WGS) entry which is preliminary data.</text>
</comment>
<evidence type="ECO:0000313" key="7">
    <source>
        <dbReference type="Proteomes" id="UP000193648"/>
    </source>
</evidence>
<comment type="subcellular location">
    <subcellularLocation>
        <location evidence="1">Membrane</location>
        <topology evidence="1">Multi-pass membrane protein</topology>
    </subcellularLocation>
</comment>
<accession>A0A1Y2GZS0</accession>
<feature type="transmembrane region" description="Helical" evidence="5">
    <location>
        <begin position="78"/>
        <end position="98"/>
    </location>
</feature>
<dbReference type="STRING" id="64571.A0A1Y2GZS0"/>
<evidence type="ECO:0000256" key="4">
    <source>
        <dbReference type="ARBA" id="ARBA00023136"/>
    </source>
</evidence>
<dbReference type="RefSeq" id="XP_021885469.1">
    <property type="nucleotide sequence ID" value="XM_022021280.1"/>
</dbReference>
<dbReference type="InterPro" id="IPR005178">
    <property type="entry name" value="Ostalpha/TMEM184C"/>
</dbReference>
<evidence type="ECO:0000256" key="3">
    <source>
        <dbReference type="ARBA" id="ARBA00022989"/>
    </source>
</evidence>
<keyword evidence="2 5" id="KW-0812">Transmembrane</keyword>
<keyword evidence="3 5" id="KW-1133">Transmembrane helix</keyword>
<dbReference type="SMART" id="SM01417">
    <property type="entry name" value="Solute_trans_a"/>
    <property type="match status" value="1"/>
</dbReference>
<evidence type="ECO:0000256" key="1">
    <source>
        <dbReference type="ARBA" id="ARBA00004141"/>
    </source>
</evidence>
<sequence>MSHNEGNETVLLAPNGCPLEHLPEDPTRLFSSNGLTLDLPRIGWIGAGICTLLATIISFVLIYRHLQYYTKPNQQRHIVRMLLMVPIYAITSWFSFVYVREAVYYDKIRILYEAFVISSFLILMLQYLGDSLEDQKRVLRRHKKTERWFFPLCCMKYNPSRPHFLQYMKWGILQYVPLNVLATVLTIILQIQGSYCESSWNPKFGHVWILVIQTTAVTISTYFLIMFYFTVREDLKEYSPFYKFMSVKLVVFFSFWQMVAVEGLVYFGYIKETTYWSTTDIAVGINAILIDIEMVFFAIMHLKAFSYKPYMIMDRTQKTPIWKGLLDSFNPLDTIRELAYGVKYMYRWSRGIPVDKDSRRLLDLERAFGRTR</sequence>
<dbReference type="GeneID" id="33563124"/>
<evidence type="ECO:0000313" key="6">
    <source>
        <dbReference type="EMBL" id="ORZ27766.1"/>
    </source>
</evidence>
<reference evidence="6 7" key="1">
    <citation type="submission" date="2016-07" db="EMBL/GenBank/DDBJ databases">
        <title>Pervasive Adenine N6-methylation of Active Genes in Fungi.</title>
        <authorList>
            <consortium name="DOE Joint Genome Institute"/>
            <person name="Mondo S.J."/>
            <person name="Dannebaum R.O."/>
            <person name="Kuo R.C."/>
            <person name="Labutti K."/>
            <person name="Haridas S."/>
            <person name="Kuo A."/>
            <person name="Salamov A."/>
            <person name="Ahrendt S.R."/>
            <person name="Lipzen A."/>
            <person name="Sullivan W."/>
            <person name="Andreopoulos W.B."/>
            <person name="Clum A."/>
            <person name="Lindquist E."/>
            <person name="Daum C."/>
            <person name="Ramamoorthy G.K."/>
            <person name="Gryganskyi A."/>
            <person name="Culley D."/>
            <person name="Magnuson J.K."/>
            <person name="James T.Y."/>
            <person name="O'Malley M.A."/>
            <person name="Stajich J.E."/>
            <person name="Spatafora J.W."/>
            <person name="Visel A."/>
            <person name="Grigoriev I.V."/>
        </authorList>
    </citation>
    <scope>NUCLEOTIDE SEQUENCE [LARGE SCALE GENOMIC DNA]</scope>
    <source>
        <strain evidence="6 7">NRRL 3116</strain>
    </source>
</reference>
<protein>
    <submittedName>
        <fullName evidence="6">Organic solute transporter Ostalpha-domain-containing protein</fullName>
    </submittedName>
</protein>
<evidence type="ECO:0000256" key="2">
    <source>
        <dbReference type="ARBA" id="ARBA00022692"/>
    </source>
</evidence>
<organism evidence="6 7">
    <name type="scientific">Lobosporangium transversale</name>
    <dbReference type="NCBI Taxonomy" id="64571"/>
    <lineage>
        <taxon>Eukaryota</taxon>
        <taxon>Fungi</taxon>
        <taxon>Fungi incertae sedis</taxon>
        <taxon>Mucoromycota</taxon>
        <taxon>Mortierellomycotina</taxon>
        <taxon>Mortierellomycetes</taxon>
        <taxon>Mortierellales</taxon>
        <taxon>Mortierellaceae</taxon>
        <taxon>Lobosporangium</taxon>
    </lineage>
</organism>
<proteinExistence type="predicted"/>
<feature type="transmembrane region" description="Helical" evidence="5">
    <location>
        <begin position="110"/>
        <end position="128"/>
    </location>
</feature>
<evidence type="ECO:0000256" key="5">
    <source>
        <dbReference type="SAM" id="Phobius"/>
    </source>
</evidence>
<dbReference type="InParanoid" id="A0A1Y2GZS0"/>
<feature type="transmembrane region" description="Helical" evidence="5">
    <location>
        <begin position="281"/>
        <end position="302"/>
    </location>
</feature>
<keyword evidence="4 5" id="KW-0472">Membrane</keyword>
<dbReference type="AlphaFoldDB" id="A0A1Y2GZS0"/>
<feature type="transmembrane region" description="Helical" evidence="5">
    <location>
        <begin position="249"/>
        <end position="269"/>
    </location>
</feature>
<feature type="transmembrane region" description="Helical" evidence="5">
    <location>
        <begin position="42"/>
        <end position="66"/>
    </location>
</feature>
<name>A0A1Y2GZS0_9FUNG</name>
<dbReference type="OrthoDB" id="5348404at2759"/>
<keyword evidence="7" id="KW-1185">Reference proteome</keyword>
<dbReference type="Pfam" id="PF03619">
    <property type="entry name" value="Solute_trans_a"/>
    <property type="match status" value="1"/>
</dbReference>
<gene>
    <name evidence="6" type="ORF">BCR41DRAFT_317445</name>
</gene>
<feature type="non-terminal residue" evidence="6">
    <location>
        <position position="372"/>
    </location>
</feature>
<feature type="transmembrane region" description="Helical" evidence="5">
    <location>
        <begin position="175"/>
        <end position="195"/>
    </location>
</feature>
<dbReference type="GO" id="GO:0016020">
    <property type="term" value="C:membrane"/>
    <property type="evidence" value="ECO:0007669"/>
    <property type="project" value="UniProtKB-SubCell"/>
</dbReference>
<dbReference type="EMBL" id="MCFF01000003">
    <property type="protein sequence ID" value="ORZ27766.1"/>
    <property type="molecule type" value="Genomic_DNA"/>
</dbReference>